<dbReference type="Gene3D" id="3.30.200.20">
    <property type="entry name" value="Phosphorylase Kinase, domain 1"/>
    <property type="match status" value="1"/>
</dbReference>
<dbReference type="CDD" id="cd14014">
    <property type="entry name" value="STKc_PknB_like"/>
    <property type="match status" value="1"/>
</dbReference>
<keyword evidence="1" id="KW-0808">Transferase</keyword>
<dbReference type="SUPFAM" id="SSF56112">
    <property type="entry name" value="Protein kinase-like (PK-like)"/>
    <property type="match status" value="1"/>
</dbReference>
<feature type="binding site" evidence="5">
    <location>
        <position position="57"/>
    </location>
    <ligand>
        <name>ATP</name>
        <dbReference type="ChEBI" id="CHEBI:30616"/>
    </ligand>
</feature>
<evidence type="ECO:0000256" key="3">
    <source>
        <dbReference type="ARBA" id="ARBA00022777"/>
    </source>
</evidence>
<proteinExistence type="predicted"/>
<dbReference type="GO" id="GO:0004674">
    <property type="term" value="F:protein serine/threonine kinase activity"/>
    <property type="evidence" value="ECO:0007669"/>
    <property type="project" value="TreeGrafter"/>
</dbReference>
<dbReference type="InterPro" id="IPR000719">
    <property type="entry name" value="Prot_kinase_dom"/>
</dbReference>
<evidence type="ECO:0000313" key="8">
    <source>
        <dbReference type="EMBL" id="PZR11911.1"/>
    </source>
</evidence>
<reference evidence="8 9" key="1">
    <citation type="submission" date="2017-08" db="EMBL/GenBank/DDBJ databases">
        <title>Infants hospitalized years apart are colonized by the same room-sourced microbial strains.</title>
        <authorList>
            <person name="Brooks B."/>
            <person name="Olm M.R."/>
            <person name="Firek B.A."/>
            <person name="Baker R."/>
            <person name="Thomas B.C."/>
            <person name="Morowitz M.J."/>
            <person name="Banfield J.F."/>
        </authorList>
    </citation>
    <scope>NUCLEOTIDE SEQUENCE [LARGE SCALE GENOMIC DNA]</scope>
    <source>
        <strain evidence="8">S2_003_000_R2_14</strain>
    </source>
</reference>
<evidence type="ECO:0000256" key="5">
    <source>
        <dbReference type="PROSITE-ProRule" id="PRU10141"/>
    </source>
</evidence>
<dbReference type="GO" id="GO:0005524">
    <property type="term" value="F:ATP binding"/>
    <property type="evidence" value="ECO:0007669"/>
    <property type="project" value="UniProtKB-UniRule"/>
</dbReference>
<evidence type="ECO:0000259" key="7">
    <source>
        <dbReference type="PROSITE" id="PS50011"/>
    </source>
</evidence>
<dbReference type="Pfam" id="PF08308">
    <property type="entry name" value="PEGA"/>
    <property type="match status" value="1"/>
</dbReference>
<keyword evidence="2 5" id="KW-0547">Nucleotide-binding</keyword>
<dbReference type="Proteomes" id="UP000249061">
    <property type="component" value="Unassembled WGS sequence"/>
</dbReference>
<dbReference type="Pfam" id="PF00069">
    <property type="entry name" value="Pkinase"/>
    <property type="match status" value="1"/>
</dbReference>
<feature type="domain" description="Protein kinase" evidence="7">
    <location>
        <begin position="28"/>
        <end position="287"/>
    </location>
</feature>
<dbReference type="PROSITE" id="PS50011">
    <property type="entry name" value="PROTEIN_KINASE_DOM"/>
    <property type="match status" value="1"/>
</dbReference>
<evidence type="ECO:0000256" key="1">
    <source>
        <dbReference type="ARBA" id="ARBA00022679"/>
    </source>
</evidence>
<dbReference type="AlphaFoldDB" id="A0A2W5VND1"/>
<evidence type="ECO:0000256" key="2">
    <source>
        <dbReference type="ARBA" id="ARBA00022741"/>
    </source>
</evidence>
<dbReference type="InterPro" id="IPR013229">
    <property type="entry name" value="PEGA"/>
</dbReference>
<evidence type="ECO:0000313" key="9">
    <source>
        <dbReference type="Proteomes" id="UP000249061"/>
    </source>
</evidence>
<dbReference type="PROSITE" id="PS00108">
    <property type="entry name" value="PROTEIN_KINASE_ST"/>
    <property type="match status" value="1"/>
</dbReference>
<comment type="caution">
    <text evidence="8">The sequence shown here is derived from an EMBL/GenBank/DDBJ whole genome shotgun (WGS) entry which is preliminary data.</text>
</comment>
<dbReference type="InterPro" id="IPR017441">
    <property type="entry name" value="Protein_kinase_ATP_BS"/>
</dbReference>
<dbReference type="PANTHER" id="PTHR43289:SF6">
    <property type="entry name" value="SERINE_THREONINE-PROTEIN KINASE NEKL-3"/>
    <property type="match status" value="1"/>
</dbReference>
<keyword evidence="4 5" id="KW-0067">ATP-binding</keyword>
<dbReference type="EMBL" id="QFQP01000013">
    <property type="protein sequence ID" value="PZR11911.1"/>
    <property type="molecule type" value="Genomic_DNA"/>
</dbReference>
<dbReference type="PROSITE" id="PS00107">
    <property type="entry name" value="PROTEIN_KINASE_ATP"/>
    <property type="match status" value="1"/>
</dbReference>
<evidence type="ECO:0000256" key="4">
    <source>
        <dbReference type="ARBA" id="ARBA00022840"/>
    </source>
</evidence>
<dbReference type="SMART" id="SM00220">
    <property type="entry name" value="S_TKc"/>
    <property type="match status" value="1"/>
</dbReference>
<dbReference type="InterPro" id="IPR008271">
    <property type="entry name" value="Ser/Thr_kinase_AS"/>
</dbReference>
<protein>
    <recommendedName>
        <fullName evidence="7">Protein kinase domain-containing protein</fullName>
    </recommendedName>
</protein>
<name>A0A2W5VND1_9BACT</name>
<evidence type="ECO:0000256" key="6">
    <source>
        <dbReference type="SAM" id="MobiDB-lite"/>
    </source>
</evidence>
<accession>A0A2W5VND1</accession>
<dbReference type="PANTHER" id="PTHR43289">
    <property type="entry name" value="MITOGEN-ACTIVATED PROTEIN KINASE KINASE KINASE 20-RELATED"/>
    <property type="match status" value="1"/>
</dbReference>
<sequence length="458" mass="49825">MFGVLAADSHDHTVVVHVTPGELMDGRWRLETRIGQGAMGSVFRGRDVKTNQVVAIKILAPEHCRKPKVVARFEREAEKMTAIQHPNIVAFHGHGRRGVLPFIVMEFLEGLTLSEVLEKNGGKIGVHETVSIVKLIANGLSFLHAQGLVHRDIKPQNVFLTTEGRITILDLGVVRDQANPGLTRPGAMVGTPYYMSPEQILGVEDIDKRTDIYALAAVTFELMTGRPPYLGNNNFEVLYGHKNTPPPDASALVKSVPARVSQVLMRGLAKRRDERPSDVTKFINDLEAAAGTKQIDLSRAFDIGTGERTRVVPRATRPPSKPPPPIAADVPEADNSDVLSVPAAPSETAVSGEQKTVVMRLDKNIAAAETDERTRDKNVVEVLPNSGQLRVVVTAKGAAAAAKIFVAGKYMGTTPHTLTLSAGPHQVRIEMDGYRRVERWALVVAGTSTNLRVFLEKA</sequence>
<organism evidence="8 9">
    <name type="scientific">Archangium gephyra</name>
    <dbReference type="NCBI Taxonomy" id="48"/>
    <lineage>
        <taxon>Bacteria</taxon>
        <taxon>Pseudomonadati</taxon>
        <taxon>Myxococcota</taxon>
        <taxon>Myxococcia</taxon>
        <taxon>Myxococcales</taxon>
        <taxon>Cystobacterineae</taxon>
        <taxon>Archangiaceae</taxon>
        <taxon>Archangium</taxon>
    </lineage>
</organism>
<dbReference type="Gene3D" id="1.10.510.10">
    <property type="entry name" value="Transferase(Phosphotransferase) domain 1"/>
    <property type="match status" value="1"/>
</dbReference>
<keyword evidence="3" id="KW-0418">Kinase</keyword>
<dbReference type="InterPro" id="IPR011009">
    <property type="entry name" value="Kinase-like_dom_sf"/>
</dbReference>
<gene>
    <name evidence="8" type="ORF">DI536_16400</name>
</gene>
<feature type="region of interest" description="Disordered" evidence="6">
    <location>
        <begin position="312"/>
        <end position="332"/>
    </location>
</feature>